<dbReference type="GO" id="GO:0036376">
    <property type="term" value="P:sodium ion export across plasma membrane"/>
    <property type="evidence" value="ECO:0007669"/>
    <property type="project" value="TreeGrafter"/>
</dbReference>
<sequence>MPERTPASHTAWYAISASEALSCLKSTPHGLDDSEAERRLTEHGPNQLRQEQSRPWWRRLFAQLNNLLIVILILAAIASLGLGHLLDAAAIFGVVTIIALIGFLQEGKAEQAMKSIRDMLSPQANVIRDGRRQVIPAERLVPGDIVIVESGDRVPADLRLVTAHRLRTEEAALTGESAAVDKDIAAVTEETELAERSSMAYAGTIVVQGNAQGLVVETGFHTEIGRISEMLRDVEKLKTPLLRQLDRAGRVLAMFILGAAVLTGIFGIVVHDYAPSAMFMASVGLAVAAIPEGLPAIVTIGLALGVQAMAKRNAIIRRLPAVETLGSISTIFTDKTGTLTRNEMTVQAIWLPEGEIRVEGVGFVPEGDFHWVGEAGAASTLVSADHPTLRHFLKVGVLCNDAELVEEEGHWHIHGDPTEGALVVAAAKTGLQASILRNDHSRHDAIPFESERRYMATLHEVDGKRRLVVKGAPDRLLEMCHKVRIGEKEMELDHAEWESRIHTLSSRGLRVLALAEKDGEAIEDLTDDHAEEGLVLLGLVGLLDPPRDEAIAAVKSCLAAGIRPVMVTGDHAITAQTIARQLGFVNSDLALTGKQIEAMSDAELEDNILKVDVFARAAPEHKLRLVKAMQAKGGVCAMTGDGVNDGPALKRADVGVAMGIQGTEAAKEAAEIVLADDNFATIVSAIEEGRKVYDNIRKTITFLLPTNGGQGLAILLAVLAGTQLPVTPLQALWVNMVVAITLGLALAFEKSEADLMRRAPRNPAAPLLDLFLLWRVTFVSILLLAGVFGIFSWILHGQGGGEEQARAGAVNMLVLGSAAYLINSRFLFNSTLSVAGIFGSRPVWIAIGLVMTLQLAWTYLPFMQVVFGSDSLSLVQWSMILAAATTLFLLVELEKWVLRNKNAHHMKASENIDHETKDGATKAS</sequence>
<dbReference type="GO" id="GO:0005524">
    <property type="term" value="F:ATP binding"/>
    <property type="evidence" value="ECO:0007669"/>
    <property type="project" value="UniProtKB-KW"/>
</dbReference>
<dbReference type="PRINTS" id="PR00120">
    <property type="entry name" value="HATPASE"/>
</dbReference>
<dbReference type="Pfam" id="PF00690">
    <property type="entry name" value="Cation_ATPase_N"/>
    <property type="match status" value="1"/>
</dbReference>
<dbReference type="PANTHER" id="PTHR43294">
    <property type="entry name" value="SODIUM/POTASSIUM-TRANSPORTING ATPASE SUBUNIT ALPHA"/>
    <property type="match status" value="1"/>
</dbReference>
<evidence type="ECO:0000256" key="5">
    <source>
        <dbReference type="ARBA" id="ARBA00022840"/>
    </source>
</evidence>
<keyword evidence="3 10" id="KW-0812">Transmembrane</keyword>
<dbReference type="PATRIC" id="fig|1121939.11.peg.1289"/>
<evidence type="ECO:0000256" key="10">
    <source>
        <dbReference type="SAM" id="Phobius"/>
    </source>
</evidence>
<keyword evidence="8 10" id="KW-0472">Membrane</keyword>
<dbReference type="SFLD" id="SFLDS00003">
    <property type="entry name" value="Haloacid_Dehalogenase"/>
    <property type="match status" value="1"/>
</dbReference>
<keyword evidence="7 10" id="KW-1133">Transmembrane helix</keyword>
<dbReference type="InterPro" id="IPR044492">
    <property type="entry name" value="P_typ_ATPase_HD_dom"/>
</dbReference>
<feature type="transmembrane region" description="Helical" evidence="10">
    <location>
        <begin position="251"/>
        <end position="271"/>
    </location>
</feature>
<evidence type="ECO:0000256" key="6">
    <source>
        <dbReference type="ARBA" id="ARBA00022967"/>
    </source>
</evidence>
<feature type="transmembrane region" description="Helical" evidence="10">
    <location>
        <begin position="770"/>
        <end position="793"/>
    </location>
</feature>
<dbReference type="SMART" id="SM00831">
    <property type="entry name" value="Cation_ATPase_N"/>
    <property type="match status" value="1"/>
</dbReference>
<feature type="transmembrane region" description="Helical" evidence="10">
    <location>
        <begin position="732"/>
        <end position="749"/>
    </location>
</feature>
<evidence type="ECO:0000256" key="8">
    <source>
        <dbReference type="ARBA" id="ARBA00023136"/>
    </source>
</evidence>
<dbReference type="Pfam" id="PF00689">
    <property type="entry name" value="Cation_ATPase_C"/>
    <property type="match status" value="1"/>
</dbReference>
<dbReference type="SFLD" id="SFLDF00027">
    <property type="entry name" value="p-type_atpase"/>
    <property type="match status" value="1"/>
</dbReference>
<feature type="transmembrane region" description="Helical" evidence="10">
    <location>
        <begin position="88"/>
        <end position="104"/>
    </location>
</feature>
<dbReference type="PROSITE" id="PS00154">
    <property type="entry name" value="ATPASE_E1_E2"/>
    <property type="match status" value="1"/>
</dbReference>
<protein>
    <recommendedName>
        <fullName evidence="11">Cation-transporting P-type ATPase N-terminal domain-containing protein</fullName>
    </recommendedName>
</protein>
<dbReference type="RefSeq" id="WP_016415786.1">
    <property type="nucleotide sequence ID" value="NZ_AUAB01000021.1"/>
</dbReference>
<feature type="transmembrane region" description="Helical" evidence="10">
    <location>
        <begin position="277"/>
        <end position="310"/>
    </location>
</feature>
<dbReference type="InterPro" id="IPR004014">
    <property type="entry name" value="ATPase_P-typ_cation-transptr_N"/>
</dbReference>
<feature type="domain" description="Cation-transporting P-type ATPase N-terminal" evidence="11">
    <location>
        <begin position="11"/>
        <end position="84"/>
    </location>
</feature>
<dbReference type="EMBL" id="ASTJ01000012">
    <property type="protein sequence ID" value="EPC03663.1"/>
    <property type="molecule type" value="Genomic_DNA"/>
</dbReference>
<dbReference type="InterPro" id="IPR036412">
    <property type="entry name" value="HAD-like_sf"/>
</dbReference>
<evidence type="ECO:0000256" key="7">
    <source>
        <dbReference type="ARBA" id="ARBA00022989"/>
    </source>
</evidence>
<dbReference type="GO" id="GO:0016887">
    <property type="term" value="F:ATP hydrolysis activity"/>
    <property type="evidence" value="ECO:0007669"/>
    <property type="project" value="InterPro"/>
</dbReference>
<keyword evidence="4" id="KW-0547">Nucleotide-binding</keyword>
<dbReference type="PRINTS" id="PR00119">
    <property type="entry name" value="CATATPASE"/>
</dbReference>
<dbReference type="InterPro" id="IPR006068">
    <property type="entry name" value="ATPase_P-typ_cation-transptr_C"/>
</dbReference>
<comment type="caution">
    <text evidence="12">The sequence shown here is derived from an EMBL/GenBank/DDBJ whole genome shotgun (WGS) entry which is preliminary data.</text>
</comment>
<dbReference type="InterPro" id="IPR023298">
    <property type="entry name" value="ATPase_P-typ_TM_dom_sf"/>
</dbReference>
<dbReference type="GO" id="GO:0006883">
    <property type="term" value="P:intracellular sodium ion homeostasis"/>
    <property type="evidence" value="ECO:0007669"/>
    <property type="project" value="TreeGrafter"/>
</dbReference>
<dbReference type="STRING" id="1121939.L861_19205"/>
<dbReference type="GO" id="GO:0005886">
    <property type="term" value="C:plasma membrane"/>
    <property type="evidence" value="ECO:0007669"/>
    <property type="project" value="TreeGrafter"/>
</dbReference>
<dbReference type="GO" id="GO:0005391">
    <property type="term" value="F:P-type sodium:potassium-exchanging transporter activity"/>
    <property type="evidence" value="ECO:0007669"/>
    <property type="project" value="TreeGrafter"/>
</dbReference>
<dbReference type="SUPFAM" id="SSF81653">
    <property type="entry name" value="Calcium ATPase, transduction domain A"/>
    <property type="match status" value="1"/>
</dbReference>
<dbReference type="Proteomes" id="UP000014463">
    <property type="component" value="Unassembled WGS sequence"/>
</dbReference>
<feature type="compositionally biased region" description="Basic and acidic residues" evidence="9">
    <location>
        <begin position="30"/>
        <end position="42"/>
    </location>
</feature>
<dbReference type="eggNOG" id="COG0474">
    <property type="taxonomic scope" value="Bacteria"/>
</dbReference>
<gene>
    <name evidence="12" type="ORF">L861_19205</name>
</gene>
<feature type="transmembrane region" description="Helical" evidence="10">
    <location>
        <begin position="843"/>
        <end position="862"/>
    </location>
</feature>
<dbReference type="SUPFAM" id="SSF56784">
    <property type="entry name" value="HAD-like"/>
    <property type="match status" value="1"/>
</dbReference>
<evidence type="ECO:0000313" key="12">
    <source>
        <dbReference type="EMBL" id="EPC03663.1"/>
    </source>
</evidence>
<organism evidence="12 13">
    <name type="scientific">Litchfieldella anticariensis (strain DSM 16096 / CECT 5854 / CIP 108499 / LMG 22089 / FP35)</name>
    <name type="common">Halomonas anticariensis</name>
    <dbReference type="NCBI Taxonomy" id="1121939"/>
    <lineage>
        <taxon>Bacteria</taxon>
        <taxon>Pseudomonadati</taxon>
        <taxon>Pseudomonadota</taxon>
        <taxon>Gammaproteobacteria</taxon>
        <taxon>Oceanospirillales</taxon>
        <taxon>Halomonadaceae</taxon>
        <taxon>Litchfieldella</taxon>
    </lineage>
</organism>
<evidence type="ECO:0000256" key="1">
    <source>
        <dbReference type="ARBA" id="ARBA00004141"/>
    </source>
</evidence>
<dbReference type="GO" id="GO:0030007">
    <property type="term" value="P:intracellular potassium ion homeostasis"/>
    <property type="evidence" value="ECO:0007669"/>
    <property type="project" value="TreeGrafter"/>
</dbReference>
<feature type="transmembrane region" description="Helical" evidence="10">
    <location>
        <begin position="805"/>
        <end position="822"/>
    </location>
</feature>
<reference evidence="12 13" key="1">
    <citation type="journal article" date="2013" name="Genome Announc.">
        <title>Draft genome sequence of the moderately halophilic gammaproteobacterium Halomonas anticariensis FP35.</title>
        <authorList>
            <person name="Tahrioui A."/>
            <person name="Quesada E."/>
            <person name="Llamas I."/>
        </authorList>
    </citation>
    <scope>NUCLEOTIDE SEQUENCE [LARGE SCALE GENOMIC DNA]</scope>
    <source>
        <strain evidence="13">DSM 16096 / CECT 5854 / LMG 22089 / FP35</strain>
    </source>
</reference>
<evidence type="ECO:0000256" key="3">
    <source>
        <dbReference type="ARBA" id="ARBA00022692"/>
    </source>
</evidence>
<name>S2KT14_LITA3</name>
<dbReference type="NCBIfam" id="TIGR01494">
    <property type="entry name" value="ATPase_P-type"/>
    <property type="match status" value="2"/>
</dbReference>
<dbReference type="InterPro" id="IPR001757">
    <property type="entry name" value="P_typ_ATPase"/>
</dbReference>
<dbReference type="PANTHER" id="PTHR43294:SF20">
    <property type="entry name" value="P-TYPE ATPASE"/>
    <property type="match status" value="1"/>
</dbReference>
<dbReference type="InterPro" id="IPR018303">
    <property type="entry name" value="ATPase_P-typ_P_site"/>
</dbReference>
<keyword evidence="5" id="KW-0067">ATP-binding</keyword>
<keyword evidence="13" id="KW-1185">Reference proteome</keyword>
<dbReference type="InterPro" id="IPR023299">
    <property type="entry name" value="ATPase_P-typ_cyto_dom_N"/>
</dbReference>
<dbReference type="Gene3D" id="2.70.150.10">
    <property type="entry name" value="Calcium-transporting ATPase, cytoplasmic transduction domain A"/>
    <property type="match status" value="1"/>
</dbReference>
<dbReference type="SUPFAM" id="SSF81660">
    <property type="entry name" value="Metal cation-transporting ATPase, ATP-binding domain N"/>
    <property type="match status" value="1"/>
</dbReference>
<dbReference type="Pfam" id="PF13246">
    <property type="entry name" value="Cation_ATPase"/>
    <property type="match status" value="1"/>
</dbReference>
<comment type="subcellular location">
    <subcellularLocation>
        <location evidence="1">Membrane</location>
        <topology evidence="1">Multi-pass membrane protein</topology>
    </subcellularLocation>
</comment>
<dbReference type="Gene3D" id="3.40.1110.10">
    <property type="entry name" value="Calcium-transporting ATPase, cytoplasmic domain N"/>
    <property type="match status" value="1"/>
</dbReference>
<feature type="transmembrane region" description="Helical" evidence="10">
    <location>
        <begin position="700"/>
        <end position="720"/>
    </location>
</feature>
<dbReference type="OrthoDB" id="9814270at2"/>
<feature type="transmembrane region" description="Helical" evidence="10">
    <location>
        <begin position="874"/>
        <end position="891"/>
    </location>
</feature>
<dbReference type="InterPro" id="IPR059000">
    <property type="entry name" value="ATPase_P-type_domA"/>
</dbReference>
<dbReference type="SUPFAM" id="SSF81665">
    <property type="entry name" value="Calcium ATPase, transmembrane domain M"/>
    <property type="match status" value="1"/>
</dbReference>
<dbReference type="GO" id="GO:1990573">
    <property type="term" value="P:potassium ion import across plasma membrane"/>
    <property type="evidence" value="ECO:0007669"/>
    <property type="project" value="TreeGrafter"/>
</dbReference>
<dbReference type="Gene3D" id="1.20.1110.10">
    <property type="entry name" value="Calcium-transporting ATPase, transmembrane domain"/>
    <property type="match status" value="1"/>
</dbReference>
<feature type="transmembrane region" description="Helical" evidence="10">
    <location>
        <begin position="64"/>
        <end position="82"/>
    </location>
</feature>
<dbReference type="InterPro" id="IPR008250">
    <property type="entry name" value="ATPase_P-typ_transduc_dom_A_sf"/>
</dbReference>
<dbReference type="InterPro" id="IPR023214">
    <property type="entry name" value="HAD_sf"/>
</dbReference>
<dbReference type="AlphaFoldDB" id="S2KT14"/>
<dbReference type="Gene3D" id="3.40.50.1000">
    <property type="entry name" value="HAD superfamily/HAD-like"/>
    <property type="match status" value="1"/>
</dbReference>
<dbReference type="GO" id="GO:1902600">
    <property type="term" value="P:proton transmembrane transport"/>
    <property type="evidence" value="ECO:0007669"/>
    <property type="project" value="TreeGrafter"/>
</dbReference>
<feature type="region of interest" description="Disordered" evidence="9">
    <location>
        <begin position="29"/>
        <end position="48"/>
    </location>
</feature>
<dbReference type="SFLD" id="SFLDG00002">
    <property type="entry name" value="C1.7:_P-type_atpase_like"/>
    <property type="match status" value="1"/>
</dbReference>
<evidence type="ECO:0000256" key="9">
    <source>
        <dbReference type="SAM" id="MobiDB-lite"/>
    </source>
</evidence>
<accession>S2KT14</accession>
<comment type="similarity">
    <text evidence="2">Belongs to the cation transport ATPase (P-type) (TC 3.A.3) family. Type IIA subfamily.</text>
</comment>
<evidence type="ECO:0000313" key="13">
    <source>
        <dbReference type="Proteomes" id="UP000014463"/>
    </source>
</evidence>
<dbReference type="Pfam" id="PF00122">
    <property type="entry name" value="E1-E2_ATPase"/>
    <property type="match status" value="1"/>
</dbReference>
<evidence type="ECO:0000256" key="4">
    <source>
        <dbReference type="ARBA" id="ARBA00022741"/>
    </source>
</evidence>
<dbReference type="InterPro" id="IPR050510">
    <property type="entry name" value="Cation_transp_ATPase_P-type"/>
</dbReference>
<keyword evidence="6" id="KW-1278">Translocase</keyword>
<evidence type="ECO:0000259" key="11">
    <source>
        <dbReference type="SMART" id="SM00831"/>
    </source>
</evidence>
<evidence type="ECO:0000256" key="2">
    <source>
        <dbReference type="ARBA" id="ARBA00005675"/>
    </source>
</evidence>
<proteinExistence type="inferred from homology"/>